<proteinExistence type="predicted"/>
<gene>
    <name evidence="1" type="ORF">Vafri_12277</name>
</gene>
<protein>
    <submittedName>
        <fullName evidence="1">Uncharacterized protein</fullName>
    </submittedName>
</protein>
<dbReference type="EMBL" id="BNCO01000026">
    <property type="protein sequence ID" value="GIL57017.1"/>
    <property type="molecule type" value="Genomic_DNA"/>
</dbReference>
<name>A0A8J4B9N9_9CHLO</name>
<evidence type="ECO:0000313" key="1">
    <source>
        <dbReference type="EMBL" id="GIL57017.1"/>
    </source>
</evidence>
<reference evidence="1" key="1">
    <citation type="journal article" date="2021" name="Proc. Natl. Acad. Sci. U.S.A.">
        <title>Three genomes in the algal genus Volvox reveal the fate of a haploid sex-determining region after a transition to homothallism.</title>
        <authorList>
            <person name="Yamamoto K."/>
            <person name="Hamaji T."/>
            <person name="Kawai-Toyooka H."/>
            <person name="Matsuzaki R."/>
            <person name="Takahashi F."/>
            <person name="Nishimura Y."/>
            <person name="Kawachi M."/>
            <person name="Noguchi H."/>
            <person name="Minakuchi Y."/>
            <person name="Umen J.G."/>
            <person name="Toyoda A."/>
            <person name="Nozaki H."/>
        </authorList>
    </citation>
    <scope>NUCLEOTIDE SEQUENCE</scope>
    <source>
        <strain evidence="1">NIES-3780</strain>
    </source>
</reference>
<dbReference type="Proteomes" id="UP000747399">
    <property type="component" value="Unassembled WGS sequence"/>
</dbReference>
<evidence type="ECO:0000313" key="2">
    <source>
        <dbReference type="Proteomes" id="UP000747399"/>
    </source>
</evidence>
<keyword evidence="2" id="KW-1185">Reference proteome</keyword>
<sequence>MGPKCPRRALQRGESVVVVHSSTMCVRKHAISLSRGLCGSQLLELNQNVELITFKEDKPSTARACWFIITRRCRSSDEMCAGKILGIDCYRSPLEKGRFDVVLEVEWHASLVSEHEAGVAIDRYMNVPLVDVRPASSANTGSHFYLAADIAPCHVHVLPHPSKHGALCVLSRSFTFMRVAGWEPLHPQTPWTMACAC</sequence>
<comment type="caution">
    <text evidence="1">The sequence shown here is derived from an EMBL/GenBank/DDBJ whole genome shotgun (WGS) entry which is preliminary data.</text>
</comment>
<organism evidence="1 2">
    <name type="scientific">Volvox africanus</name>
    <dbReference type="NCBI Taxonomy" id="51714"/>
    <lineage>
        <taxon>Eukaryota</taxon>
        <taxon>Viridiplantae</taxon>
        <taxon>Chlorophyta</taxon>
        <taxon>core chlorophytes</taxon>
        <taxon>Chlorophyceae</taxon>
        <taxon>CS clade</taxon>
        <taxon>Chlamydomonadales</taxon>
        <taxon>Volvocaceae</taxon>
        <taxon>Volvox</taxon>
    </lineage>
</organism>
<accession>A0A8J4B9N9</accession>
<dbReference type="AlphaFoldDB" id="A0A8J4B9N9"/>